<dbReference type="InterPro" id="IPR003615">
    <property type="entry name" value="HNH_nuc"/>
</dbReference>
<dbReference type="SMART" id="SM00507">
    <property type="entry name" value="HNHc"/>
    <property type="match status" value="1"/>
</dbReference>
<dbReference type="Pfam" id="PF02720">
    <property type="entry name" value="DUF222"/>
    <property type="match status" value="1"/>
</dbReference>
<protein>
    <submittedName>
        <fullName evidence="4">DUF222 domain-containing protein</fullName>
    </submittedName>
</protein>
<dbReference type="Pfam" id="PF01844">
    <property type="entry name" value="HNH"/>
    <property type="match status" value="1"/>
</dbReference>
<dbReference type="InterPro" id="IPR003870">
    <property type="entry name" value="DUF222"/>
</dbReference>
<gene>
    <name evidence="4" type="ORF">IPI13_01620</name>
    <name evidence="5" type="ORF">IPP00_13880</name>
</gene>
<dbReference type="Proteomes" id="UP000726105">
    <property type="component" value="Unassembled WGS sequence"/>
</dbReference>
<feature type="region of interest" description="Disordered" evidence="2">
    <location>
        <begin position="382"/>
        <end position="403"/>
    </location>
</feature>
<evidence type="ECO:0000313" key="6">
    <source>
        <dbReference type="Proteomes" id="UP000726105"/>
    </source>
</evidence>
<name>A0A935M8N2_9MICO</name>
<dbReference type="EMBL" id="JADJIB010000001">
    <property type="protein sequence ID" value="MBK7271903.1"/>
    <property type="molecule type" value="Genomic_DNA"/>
</dbReference>
<sequence length="424" mass="45964">MSQPATAVVQAADVEDVHARTAAVCARLARAHAELVEITREVLETELWAEGGIRSPQHWLIVRAGLSPSRAREIALLAARSDELPETLSAMSDGRLGVDQAAVVARYVPAAYSAQASELAELATVTQLRRSLARYAFADEAGDSPDQASTEDTKNTEEAEEAPHPGPETERPRLSMSTVDGRFELSYSAPASVGALVETAIREARDSLFHAGLVDVSLADGLAEVANRSLSAVEGTSRSAKYRIYVHLDTDGGWIGKGGRLPSHIVDAMTCDGVLAPVWETDGEPVSVGRSQRVVPDRTRRLIESRDQGCRYPGCVGAGHVEAHHIVHWRNGGRTDLDQLVSLCPYHHDRHHEGEFTISGTPATPTGLTFWARGGWPIRPLAPDRRVAPDRQERPPATRWVGPTGERLQTKFLLLGRNPSPRAP</sequence>
<accession>A0A935M8N2</accession>
<dbReference type="GO" id="GO:0008270">
    <property type="term" value="F:zinc ion binding"/>
    <property type="evidence" value="ECO:0007669"/>
    <property type="project" value="InterPro"/>
</dbReference>
<feature type="compositionally biased region" description="Basic and acidic residues" evidence="2">
    <location>
        <begin position="151"/>
        <end position="173"/>
    </location>
</feature>
<evidence type="ECO:0000259" key="3">
    <source>
        <dbReference type="SMART" id="SM00507"/>
    </source>
</evidence>
<dbReference type="Proteomes" id="UP000886632">
    <property type="component" value="Unassembled WGS sequence"/>
</dbReference>
<comment type="similarity">
    <text evidence="1">Belongs to the Rv1128c/1148c/1588c/1702c/1945/3466 family.</text>
</comment>
<evidence type="ECO:0000256" key="1">
    <source>
        <dbReference type="ARBA" id="ARBA00023450"/>
    </source>
</evidence>
<evidence type="ECO:0000313" key="4">
    <source>
        <dbReference type="EMBL" id="MBK7271903.1"/>
    </source>
</evidence>
<comment type="caution">
    <text evidence="4">The sequence shown here is derived from an EMBL/GenBank/DDBJ whole genome shotgun (WGS) entry which is preliminary data.</text>
</comment>
<dbReference type="CDD" id="cd00085">
    <property type="entry name" value="HNHc"/>
    <property type="match status" value="1"/>
</dbReference>
<reference evidence="4 6" key="1">
    <citation type="submission" date="2020-10" db="EMBL/GenBank/DDBJ databases">
        <title>Connecting structure to function with the recovery of over 1000 high-quality activated sludge metagenome-assembled genomes encoding full-length rRNA genes using long-read sequencing.</title>
        <authorList>
            <person name="Singleton C.M."/>
            <person name="Petriglieri F."/>
            <person name="Kristensen J.M."/>
            <person name="Kirkegaard R.H."/>
            <person name="Michaelsen T.Y."/>
            <person name="Andersen M.H."/>
            <person name="Karst S.M."/>
            <person name="Dueholm M.S."/>
            <person name="Nielsen P.H."/>
            <person name="Albertsen M."/>
        </authorList>
    </citation>
    <scope>NUCLEOTIDE SEQUENCE [LARGE SCALE GENOMIC DNA]</scope>
    <source>
        <strain evidence="4">Ega_18-Q3-R5-49_MAXAC.001</strain>
        <strain evidence="5">Ribe_18-Q3-R11-54_MAXAC.001</strain>
    </source>
</reference>
<feature type="compositionally biased region" description="Basic and acidic residues" evidence="2">
    <location>
        <begin position="382"/>
        <end position="396"/>
    </location>
</feature>
<evidence type="ECO:0000256" key="2">
    <source>
        <dbReference type="SAM" id="MobiDB-lite"/>
    </source>
</evidence>
<dbReference type="EMBL" id="JADKGK010000024">
    <property type="protein sequence ID" value="MBL0005011.1"/>
    <property type="molecule type" value="Genomic_DNA"/>
</dbReference>
<feature type="domain" description="HNH nuclease" evidence="3">
    <location>
        <begin position="298"/>
        <end position="349"/>
    </location>
</feature>
<dbReference type="GO" id="GO:0003676">
    <property type="term" value="F:nucleic acid binding"/>
    <property type="evidence" value="ECO:0007669"/>
    <property type="project" value="InterPro"/>
</dbReference>
<dbReference type="InterPro" id="IPR002711">
    <property type="entry name" value="HNH"/>
</dbReference>
<dbReference type="AlphaFoldDB" id="A0A935M8N2"/>
<organism evidence="4 6">
    <name type="scientific">Candidatus Phosphoribacter hodrii</name>
    <dbReference type="NCBI Taxonomy" id="2953743"/>
    <lineage>
        <taxon>Bacteria</taxon>
        <taxon>Bacillati</taxon>
        <taxon>Actinomycetota</taxon>
        <taxon>Actinomycetes</taxon>
        <taxon>Micrococcales</taxon>
        <taxon>Dermatophilaceae</taxon>
        <taxon>Candidatus Phosphoribacter</taxon>
    </lineage>
</organism>
<feature type="region of interest" description="Disordered" evidence="2">
    <location>
        <begin position="139"/>
        <end position="174"/>
    </location>
</feature>
<dbReference type="GO" id="GO:0004519">
    <property type="term" value="F:endonuclease activity"/>
    <property type="evidence" value="ECO:0007669"/>
    <property type="project" value="InterPro"/>
</dbReference>
<evidence type="ECO:0000313" key="5">
    <source>
        <dbReference type="EMBL" id="MBL0005011.1"/>
    </source>
</evidence>
<proteinExistence type="inferred from homology"/>